<sequence>MTRSIICFITCLLLIYSYRGIVCEPLTDSEYSDLVESSSEPLYPSRRFKPYQTVTINDPAQNSSGIYFRISQRGVDYLAELAMLGLPEIFYRMVLPTISESGLTLKDAVFTKFARPYIGVKFVRGLGVDISIRLTEIRLSGDTDLSIFFASYRAQMLAIIKNLTINMRVAINRDLDEPFTNVTVIGCTVSPGSLQLQYFGKDASEFYAIGNLIQSEIDTAIRDKVCMLPPLVRDFLRQKIDLLMEPPNLDAIPPTDATGTDDSSDPTLGDHLCGRGLTSSDFNLTLPEDEDDDPDVEMANFNGNWVPDLSLRYPPTFSDKDLIFGIDGGIMVDGIPTSDTVERPKFANVTVIRDQMLGLIISEYVPNSFFDNIYARDLGKISVIYSLKHVPRALRSIAKLVCPECKVVLSANLTTSPHISIDRNGIVLLLEGDISVYFVKSSASDYNILTANGQIRVVIKPHFRYSRLYSDVLLAGVEFKVYKAGMTGMVAGAVKKLLTFLVPRAIWPKIQHRLRLAVNHKGLQIPRICTFELQRLHLDYVRHAAIISADFDVDLPRLIGSFKQFVDDTMSPTITRKEYEKALRYLK</sequence>
<reference evidence="7" key="1">
    <citation type="submission" date="2022-01" db="EMBL/GenBank/DDBJ databases">
        <title>Genome Sequence Resource for Two Populations of Ditylenchus destructor, the Migratory Endoparasitic Phytonematode.</title>
        <authorList>
            <person name="Zhang H."/>
            <person name="Lin R."/>
            <person name="Xie B."/>
        </authorList>
    </citation>
    <scope>NUCLEOTIDE SEQUENCE</scope>
    <source>
        <strain evidence="7">BazhouSP</strain>
    </source>
</reference>
<dbReference type="Gene3D" id="3.15.10.10">
    <property type="entry name" value="Bactericidal permeability-increasing protein, domain 1"/>
    <property type="match status" value="1"/>
</dbReference>
<name>A0AAD4NAR6_9BILA</name>
<dbReference type="InterPro" id="IPR001124">
    <property type="entry name" value="Lipid-bd_serum_glycop_C"/>
</dbReference>
<feature type="domain" description="Lipid-binding serum glycoprotein N-terminal" evidence="5">
    <location>
        <begin position="69"/>
        <end position="281"/>
    </location>
</feature>
<proteinExistence type="inferred from homology"/>
<evidence type="ECO:0000259" key="5">
    <source>
        <dbReference type="SMART" id="SM00328"/>
    </source>
</evidence>
<evidence type="ECO:0000256" key="4">
    <source>
        <dbReference type="SAM" id="SignalP"/>
    </source>
</evidence>
<feature type="signal peptide" evidence="4">
    <location>
        <begin position="1"/>
        <end position="23"/>
    </location>
</feature>
<evidence type="ECO:0000256" key="1">
    <source>
        <dbReference type="ARBA" id="ARBA00007292"/>
    </source>
</evidence>
<dbReference type="AlphaFoldDB" id="A0AAD4NAR6"/>
<keyword evidence="4" id="KW-0732">Signal</keyword>
<accession>A0AAD4NAR6</accession>
<feature type="domain" description="Lipid-binding serum glycoprotein C-terminal" evidence="6">
    <location>
        <begin position="351"/>
        <end position="549"/>
    </location>
</feature>
<dbReference type="PANTHER" id="PTHR10504:SF136">
    <property type="entry name" value="NOSE RESISTANT TO FLUOXETINE PROTEIN 5"/>
    <property type="match status" value="1"/>
</dbReference>
<dbReference type="Gene3D" id="3.15.20.10">
    <property type="entry name" value="Bactericidal permeability-increasing protein, domain 2"/>
    <property type="match status" value="1"/>
</dbReference>
<dbReference type="EMBL" id="JAKKPZ010000005">
    <property type="protein sequence ID" value="KAI1720637.1"/>
    <property type="molecule type" value="Genomic_DNA"/>
</dbReference>
<dbReference type="GO" id="GO:0005615">
    <property type="term" value="C:extracellular space"/>
    <property type="evidence" value="ECO:0007669"/>
    <property type="project" value="TreeGrafter"/>
</dbReference>
<keyword evidence="2" id="KW-1015">Disulfide bond</keyword>
<evidence type="ECO:0000259" key="6">
    <source>
        <dbReference type="SMART" id="SM00329"/>
    </source>
</evidence>
<organism evidence="7 8">
    <name type="scientific">Ditylenchus destructor</name>
    <dbReference type="NCBI Taxonomy" id="166010"/>
    <lineage>
        <taxon>Eukaryota</taxon>
        <taxon>Metazoa</taxon>
        <taxon>Ecdysozoa</taxon>
        <taxon>Nematoda</taxon>
        <taxon>Chromadorea</taxon>
        <taxon>Rhabditida</taxon>
        <taxon>Tylenchina</taxon>
        <taxon>Tylenchomorpha</taxon>
        <taxon>Sphaerularioidea</taxon>
        <taxon>Anguinidae</taxon>
        <taxon>Anguininae</taxon>
        <taxon>Ditylenchus</taxon>
    </lineage>
</organism>
<keyword evidence="8" id="KW-1185">Reference proteome</keyword>
<feature type="region of interest" description="Disordered" evidence="3">
    <location>
        <begin position="247"/>
        <end position="270"/>
    </location>
</feature>
<evidence type="ECO:0000256" key="3">
    <source>
        <dbReference type="SAM" id="MobiDB-lite"/>
    </source>
</evidence>
<dbReference type="InterPro" id="IPR017943">
    <property type="entry name" value="Bactericidal_perm-incr_a/b_dom"/>
</dbReference>
<comment type="caution">
    <text evidence="7">The sequence shown here is derived from an EMBL/GenBank/DDBJ whole genome shotgun (WGS) entry which is preliminary data.</text>
</comment>
<dbReference type="SUPFAM" id="SSF55394">
    <property type="entry name" value="Bactericidal permeability-increasing protein, BPI"/>
    <property type="match status" value="2"/>
</dbReference>
<comment type="similarity">
    <text evidence="1">Belongs to the BPI/LBP/Plunc superfamily. BPI/LBP family.</text>
</comment>
<evidence type="ECO:0000256" key="2">
    <source>
        <dbReference type="ARBA" id="ARBA00023157"/>
    </source>
</evidence>
<dbReference type="SMART" id="SM00328">
    <property type="entry name" value="BPI1"/>
    <property type="match status" value="1"/>
</dbReference>
<dbReference type="Proteomes" id="UP001201812">
    <property type="component" value="Unassembled WGS sequence"/>
</dbReference>
<feature type="chain" id="PRO_5041990567" evidence="4">
    <location>
        <begin position="24"/>
        <end position="587"/>
    </location>
</feature>
<dbReference type="InterPro" id="IPR017942">
    <property type="entry name" value="Lipid-bd_serum_glycop_N"/>
</dbReference>
<protein>
    <submittedName>
        <fullName evidence="7">Nose resistant to fluoxetine protein 5</fullName>
    </submittedName>
</protein>
<evidence type="ECO:0000313" key="8">
    <source>
        <dbReference type="Proteomes" id="UP001201812"/>
    </source>
</evidence>
<dbReference type="GO" id="GO:0008289">
    <property type="term" value="F:lipid binding"/>
    <property type="evidence" value="ECO:0007669"/>
    <property type="project" value="InterPro"/>
</dbReference>
<gene>
    <name evidence="7" type="ORF">DdX_04879</name>
</gene>
<dbReference type="InterPro" id="IPR032942">
    <property type="entry name" value="BPI/LBP/Plunc"/>
</dbReference>
<dbReference type="Pfam" id="PF02886">
    <property type="entry name" value="LBP_BPI_CETP_C"/>
    <property type="match status" value="1"/>
</dbReference>
<dbReference type="PANTHER" id="PTHR10504">
    <property type="entry name" value="BACTERICIDAL PERMEABILITY-INCREASING BPI PROTEIN-RELATED"/>
    <property type="match status" value="1"/>
</dbReference>
<evidence type="ECO:0000313" key="7">
    <source>
        <dbReference type="EMBL" id="KAI1720637.1"/>
    </source>
</evidence>
<dbReference type="SMART" id="SM00329">
    <property type="entry name" value="BPI2"/>
    <property type="match status" value="1"/>
</dbReference>